<dbReference type="InterPro" id="IPR002110">
    <property type="entry name" value="Ankyrin_rpt"/>
</dbReference>
<dbReference type="Pfam" id="PF12796">
    <property type="entry name" value="Ank_2"/>
    <property type="match status" value="1"/>
</dbReference>
<proteinExistence type="predicted"/>
<dbReference type="SUPFAM" id="SSF48403">
    <property type="entry name" value="Ankyrin repeat"/>
    <property type="match status" value="1"/>
</dbReference>
<keyword evidence="1" id="KW-0677">Repeat</keyword>
<dbReference type="InterPro" id="IPR050889">
    <property type="entry name" value="Dendritic_Spine_Reg/Scaffold"/>
</dbReference>
<reference evidence="4 5" key="1">
    <citation type="submission" date="2024-09" db="EMBL/GenBank/DDBJ databases">
        <title>Genome sequencing and assembly of Phytophthora oleae, isolate VK10A, causative agent of rot of olive drupes.</title>
        <authorList>
            <person name="Conti Taguali S."/>
            <person name="Riolo M."/>
            <person name="La Spada F."/>
            <person name="Cacciola S.O."/>
            <person name="Dionisio G."/>
        </authorList>
    </citation>
    <scope>NUCLEOTIDE SEQUENCE [LARGE SCALE GENOMIC DNA]</scope>
    <source>
        <strain evidence="4 5">VK10A</strain>
    </source>
</reference>
<dbReference type="SMART" id="SM00248">
    <property type="entry name" value="ANK"/>
    <property type="match status" value="4"/>
</dbReference>
<protein>
    <submittedName>
        <fullName evidence="4">Uncharacterized protein</fullName>
    </submittedName>
</protein>
<organism evidence="4 5">
    <name type="scientific">Phytophthora oleae</name>
    <dbReference type="NCBI Taxonomy" id="2107226"/>
    <lineage>
        <taxon>Eukaryota</taxon>
        <taxon>Sar</taxon>
        <taxon>Stramenopiles</taxon>
        <taxon>Oomycota</taxon>
        <taxon>Peronosporomycetes</taxon>
        <taxon>Peronosporales</taxon>
        <taxon>Peronosporaceae</taxon>
        <taxon>Phytophthora</taxon>
    </lineage>
</organism>
<dbReference type="Gene3D" id="1.25.40.20">
    <property type="entry name" value="Ankyrin repeat-containing domain"/>
    <property type="match status" value="2"/>
</dbReference>
<evidence type="ECO:0000256" key="3">
    <source>
        <dbReference type="PROSITE-ProRule" id="PRU00023"/>
    </source>
</evidence>
<keyword evidence="2 3" id="KW-0040">ANK repeat</keyword>
<dbReference type="Proteomes" id="UP001632037">
    <property type="component" value="Unassembled WGS sequence"/>
</dbReference>
<sequence length="194" mass="21566">MHELMLSVVTETLHCEWPWCERGEVKLVEALLENSNHDIHIPNCEGLTPLMSASMHHHTSIVTIVLASGVDINQQHPTGATALTVACGYNFPAIVRLLVKNGARVDLLNRESWSPLMIAAQLGHSDVEEILLKEGKAKIDQQHPNGTTALHIVSQHNFLEVVKLLLNYGACVDLPDRRGWTPLMSATQHVRLVW</sequence>
<dbReference type="PANTHER" id="PTHR24166:SF48">
    <property type="entry name" value="PROTEIN VAPYRIN"/>
    <property type="match status" value="1"/>
</dbReference>
<dbReference type="Pfam" id="PF00023">
    <property type="entry name" value="Ank"/>
    <property type="match status" value="1"/>
</dbReference>
<name>A0ABD3FCR8_9STRA</name>
<dbReference type="InterPro" id="IPR036770">
    <property type="entry name" value="Ankyrin_rpt-contain_sf"/>
</dbReference>
<feature type="repeat" description="ANK" evidence="3">
    <location>
        <begin position="78"/>
        <end position="110"/>
    </location>
</feature>
<feature type="repeat" description="ANK" evidence="3">
    <location>
        <begin position="145"/>
        <end position="177"/>
    </location>
</feature>
<dbReference type="PROSITE" id="PS50297">
    <property type="entry name" value="ANK_REP_REGION"/>
    <property type="match status" value="3"/>
</dbReference>
<comment type="caution">
    <text evidence="4">The sequence shown here is derived from an EMBL/GenBank/DDBJ whole genome shotgun (WGS) entry which is preliminary data.</text>
</comment>
<dbReference type="PANTHER" id="PTHR24166">
    <property type="entry name" value="ROLLING PEBBLES, ISOFORM B"/>
    <property type="match status" value="1"/>
</dbReference>
<accession>A0ABD3FCR8</accession>
<keyword evidence="5" id="KW-1185">Reference proteome</keyword>
<evidence type="ECO:0000256" key="1">
    <source>
        <dbReference type="ARBA" id="ARBA00022737"/>
    </source>
</evidence>
<dbReference type="PROSITE" id="PS50088">
    <property type="entry name" value="ANK_REPEAT"/>
    <property type="match status" value="3"/>
</dbReference>
<evidence type="ECO:0000256" key="2">
    <source>
        <dbReference type="ARBA" id="ARBA00023043"/>
    </source>
</evidence>
<feature type="repeat" description="ANK" evidence="3">
    <location>
        <begin position="45"/>
        <end position="77"/>
    </location>
</feature>
<dbReference type="EMBL" id="JBIMZQ010000024">
    <property type="protein sequence ID" value="KAL3664212.1"/>
    <property type="molecule type" value="Genomic_DNA"/>
</dbReference>
<evidence type="ECO:0000313" key="4">
    <source>
        <dbReference type="EMBL" id="KAL3664212.1"/>
    </source>
</evidence>
<evidence type="ECO:0000313" key="5">
    <source>
        <dbReference type="Proteomes" id="UP001632037"/>
    </source>
</evidence>
<gene>
    <name evidence="4" type="ORF">V7S43_010541</name>
</gene>
<dbReference type="AlphaFoldDB" id="A0ABD3FCR8"/>